<gene>
    <name evidence="1" type="ORF">AUEXF2481DRAFT_288072</name>
</gene>
<keyword evidence="2" id="KW-1185">Reference proteome</keyword>
<proteinExistence type="predicted"/>
<dbReference type="InParanoid" id="A0A074YD74"/>
<dbReference type="RefSeq" id="XP_013342676.1">
    <property type="nucleotide sequence ID" value="XM_013487222.1"/>
</dbReference>
<dbReference type="HOGENOM" id="CLU_2222725_0_0_1"/>
<organism evidence="1 2">
    <name type="scientific">Aureobasidium subglaciale (strain EXF-2481)</name>
    <name type="common">Aureobasidium pullulans var. subglaciale</name>
    <dbReference type="NCBI Taxonomy" id="1043005"/>
    <lineage>
        <taxon>Eukaryota</taxon>
        <taxon>Fungi</taxon>
        <taxon>Dikarya</taxon>
        <taxon>Ascomycota</taxon>
        <taxon>Pezizomycotina</taxon>
        <taxon>Dothideomycetes</taxon>
        <taxon>Dothideomycetidae</taxon>
        <taxon>Dothideales</taxon>
        <taxon>Saccotheciaceae</taxon>
        <taxon>Aureobasidium</taxon>
    </lineage>
</organism>
<dbReference type="AlphaFoldDB" id="A0A074YD74"/>
<dbReference type="Proteomes" id="UP000030641">
    <property type="component" value="Unassembled WGS sequence"/>
</dbReference>
<sequence>MTRISRSRWCVRWKPGRKVWPTSQSLLVFGPSHGIQATYREHNGHLTIVVSVCGLLLGVAKSGFSARRRGVRIPLFRLHIPSFLRPHVACVEALLTTPILIREEAR</sequence>
<dbReference type="GeneID" id="25363800"/>
<dbReference type="EMBL" id="KL584763">
    <property type="protein sequence ID" value="KEQ93999.1"/>
    <property type="molecule type" value="Genomic_DNA"/>
</dbReference>
<reference evidence="1 2" key="1">
    <citation type="journal article" date="2014" name="BMC Genomics">
        <title>Genome sequencing of four Aureobasidium pullulans varieties: biotechnological potential, stress tolerance, and description of new species.</title>
        <authorList>
            <person name="Gostin Ar C."/>
            <person name="Ohm R.A."/>
            <person name="Kogej T."/>
            <person name="Sonjak S."/>
            <person name="Turk M."/>
            <person name="Zajc J."/>
            <person name="Zalar P."/>
            <person name="Grube M."/>
            <person name="Sun H."/>
            <person name="Han J."/>
            <person name="Sharma A."/>
            <person name="Chiniquy J."/>
            <person name="Ngan C.Y."/>
            <person name="Lipzen A."/>
            <person name="Barry K."/>
            <person name="Grigoriev I.V."/>
            <person name="Gunde-Cimerman N."/>
        </authorList>
    </citation>
    <scope>NUCLEOTIDE SEQUENCE [LARGE SCALE GENOMIC DNA]</scope>
    <source>
        <strain evidence="1 2">EXF-2481</strain>
    </source>
</reference>
<protein>
    <submittedName>
        <fullName evidence="1">Uncharacterized protein</fullName>
    </submittedName>
</protein>
<accession>A0A074YD74</accession>
<evidence type="ECO:0000313" key="1">
    <source>
        <dbReference type="EMBL" id="KEQ93999.1"/>
    </source>
</evidence>
<evidence type="ECO:0000313" key="2">
    <source>
        <dbReference type="Proteomes" id="UP000030641"/>
    </source>
</evidence>
<name>A0A074YD74_AURSE</name>